<evidence type="ECO:0000313" key="3">
    <source>
        <dbReference type="Proteomes" id="UP000071859"/>
    </source>
</evidence>
<feature type="chain" id="PRO_5007622783" evidence="1">
    <location>
        <begin position="21"/>
        <end position="430"/>
    </location>
</feature>
<reference evidence="2" key="1">
    <citation type="submission" date="2016-01" db="EMBL/GenBank/DDBJ databases">
        <authorList>
            <person name="Peeters C."/>
        </authorList>
    </citation>
    <scope>NUCLEOTIDE SEQUENCE</scope>
    <source>
        <strain evidence="2">LMG 29321</strain>
    </source>
</reference>
<evidence type="ECO:0000256" key="1">
    <source>
        <dbReference type="SAM" id="SignalP"/>
    </source>
</evidence>
<feature type="signal peptide" evidence="1">
    <location>
        <begin position="1"/>
        <end position="20"/>
    </location>
</feature>
<sequence length="430" mass="43351">MTIRALLRIPALAFCALLHACGGGGGSNDGAAAPSQASTPVVASTPAAASAPAAPASAASAPLADTIVPQSTTPNVQIIHVARTPTNTRNMLQTSVTVCVPGTNTCQTIDDVQVDTGSHGLRILASALDPAIALPLVAGGNPNATVAECAVFGSGYTWGAVRQADVRLAGQVARSTSVQLIADVVAGNAAQDCSQSGLPMLTASSLRGNGILGVGPFSADCGAGCAVSAMPRWYYDCISGNCSARALAVALQVTNPVANFATDNNGVLIELPDVPDGGASAVNGTMTFGIGSQSNNLLGSATVLKSNSVSGYVMTDFGGNQYGTSFIDSGSNGVFFPSTTLARCGVWYCPTTPQTFAATIRSQSGAQSAVSFTVATSTALFGTGNFAFDNLAGTASAYFDWGLPFFYGRRIFTALAGRPTPAGPGPYYAF</sequence>
<keyword evidence="3" id="KW-1185">Reference proteome</keyword>
<accession>A0A158CBP0</accession>
<proteinExistence type="predicted"/>
<keyword evidence="2" id="KW-0449">Lipoprotein</keyword>
<organism evidence="2 3">
    <name type="scientific">Caballeronia calidae</name>
    <dbReference type="NCBI Taxonomy" id="1777139"/>
    <lineage>
        <taxon>Bacteria</taxon>
        <taxon>Pseudomonadati</taxon>
        <taxon>Pseudomonadota</taxon>
        <taxon>Betaproteobacteria</taxon>
        <taxon>Burkholderiales</taxon>
        <taxon>Burkholderiaceae</taxon>
        <taxon>Caballeronia</taxon>
    </lineage>
</organism>
<name>A0A158CBP0_9BURK</name>
<dbReference type="Pfam" id="PF11925">
    <property type="entry name" value="DUF3443"/>
    <property type="match status" value="1"/>
</dbReference>
<dbReference type="AlphaFoldDB" id="A0A158CBP0"/>
<gene>
    <name evidence="2" type="ORF">AWB78_03749</name>
</gene>
<dbReference type="Proteomes" id="UP000071859">
    <property type="component" value="Unassembled WGS sequence"/>
</dbReference>
<dbReference type="EMBL" id="FCOX02000018">
    <property type="protein sequence ID" value="SAK79765.1"/>
    <property type="molecule type" value="Genomic_DNA"/>
</dbReference>
<comment type="caution">
    <text evidence="2">The sequence shown here is derived from an EMBL/GenBank/DDBJ whole genome shotgun (WGS) entry which is preliminary data.</text>
</comment>
<dbReference type="InterPro" id="IPR021847">
    <property type="entry name" value="DUF3443"/>
</dbReference>
<evidence type="ECO:0000313" key="2">
    <source>
        <dbReference type="EMBL" id="SAK79765.1"/>
    </source>
</evidence>
<protein>
    <submittedName>
        <fullName evidence="2">Lipoprotein</fullName>
    </submittedName>
</protein>
<keyword evidence="1" id="KW-0732">Signal</keyword>
<dbReference type="RefSeq" id="WP_062606768.1">
    <property type="nucleotide sequence ID" value="NZ_FCOX02000018.1"/>
</dbReference>